<dbReference type="Proteomes" id="UP001238179">
    <property type="component" value="Chromosome"/>
</dbReference>
<reference evidence="10" key="1">
    <citation type="journal article" date="2023" name="Int. J. Syst. Evol. Microbiol.">
        <title>Mesoterricola silvestris gen. nov., sp. nov., Mesoterricola sediminis sp. nov., Geothrix oryzae sp. nov., Geothrix edaphica sp. nov., Geothrix rubra sp. nov., and Geothrix limicola sp. nov., six novel members of Acidobacteriota isolated from soils.</title>
        <authorList>
            <person name="Itoh H."/>
            <person name="Sugisawa Y."/>
            <person name="Mise K."/>
            <person name="Xu Z."/>
            <person name="Kuniyasu M."/>
            <person name="Ushijima N."/>
            <person name="Kawano K."/>
            <person name="Kobayashi E."/>
            <person name="Shiratori Y."/>
            <person name="Masuda Y."/>
            <person name="Senoo K."/>
        </authorList>
    </citation>
    <scope>NUCLEOTIDE SEQUENCE [LARGE SCALE GENOMIC DNA]</scope>
    <source>
        <strain evidence="10">W79</strain>
    </source>
</reference>
<feature type="binding site" evidence="7">
    <location>
        <position position="111"/>
    </location>
    <ligand>
        <name>[2Fe-2S] cluster</name>
        <dbReference type="ChEBI" id="CHEBI:190135"/>
    </ligand>
</feature>
<evidence type="ECO:0000256" key="4">
    <source>
        <dbReference type="ARBA" id="ARBA00023004"/>
    </source>
</evidence>
<comment type="similarity">
    <text evidence="1">Belongs to the complex I 24 kDa subunit family.</text>
</comment>
<evidence type="ECO:0000256" key="2">
    <source>
        <dbReference type="ARBA" id="ARBA00022714"/>
    </source>
</evidence>
<dbReference type="InterPro" id="IPR042128">
    <property type="entry name" value="NuoE_dom"/>
</dbReference>
<dbReference type="PIRSF" id="PIRSF000216">
    <property type="entry name" value="NADH_DH_24kDa"/>
    <property type="match status" value="1"/>
</dbReference>
<evidence type="ECO:0000256" key="1">
    <source>
        <dbReference type="ARBA" id="ARBA00010643"/>
    </source>
</evidence>
<protein>
    <submittedName>
        <fullName evidence="9">NADH-quinone oxidoreductase subunit E 2</fullName>
    </submittedName>
</protein>
<dbReference type="PANTHER" id="PTHR10371">
    <property type="entry name" value="NADH DEHYDROGENASE UBIQUINONE FLAVOPROTEIN 2, MITOCHONDRIAL"/>
    <property type="match status" value="1"/>
</dbReference>
<evidence type="ECO:0000256" key="6">
    <source>
        <dbReference type="ARBA" id="ARBA00034078"/>
    </source>
</evidence>
<dbReference type="Gene3D" id="1.10.10.1590">
    <property type="entry name" value="NADH-quinone oxidoreductase subunit E"/>
    <property type="match status" value="1"/>
</dbReference>
<dbReference type="SUPFAM" id="SSF52833">
    <property type="entry name" value="Thioredoxin-like"/>
    <property type="match status" value="1"/>
</dbReference>
<gene>
    <name evidence="9" type="primary">nuoE2_1</name>
    <name evidence="9" type="ORF">METEAL_02070</name>
</gene>
<dbReference type="KEGG" id="msil:METEAL_02070"/>
<dbReference type="Gene3D" id="3.40.30.10">
    <property type="entry name" value="Glutaredoxin"/>
    <property type="match status" value="1"/>
</dbReference>
<evidence type="ECO:0000256" key="3">
    <source>
        <dbReference type="ARBA" id="ARBA00022723"/>
    </source>
</evidence>
<evidence type="ECO:0000256" key="7">
    <source>
        <dbReference type="PIRSR" id="PIRSR000216-1"/>
    </source>
</evidence>
<accession>A0AA48KA04</accession>
<dbReference type="RefSeq" id="WP_316413929.1">
    <property type="nucleotide sequence ID" value="NZ_AP027080.1"/>
</dbReference>
<dbReference type="GO" id="GO:0003954">
    <property type="term" value="F:NADH dehydrogenase activity"/>
    <property type="evidence" value="ECO:0007669"/>
    <property type="project" value="TreeGrafter"/>
</dbReference>
<comment type="cofactor">
    <cofactor evidence="6">
        <name>[2Fe-2S] cluster</name>
        <dbReference type="ChEBI" id="CHEBI:190135"/>
    </cofactor>
</comment>
<evidence type="ECO:0000313" key="9">
    <source>
        <dbReference type="EMBL" id="BDU71033.1"/>
    </source>
</evidence>
<evidence type="ECO:0000256" key="8">
    <source>
        <dbReference type="SAM" id="MobiDB-lite"/>
    </source>
</evidence>
<proteinExistence type="inferred from homology"/>
<organism evidence="9 10">
    <name type="scientific">Mesoterricola silvestris</name>
    <dbReference type="NCBI Taxonomy" id="2927979"/>
    <lineage>
        <taxon>Bacteria</taxon>
        <taxon>Pseudomonadati</taxon>
        <taxon>Acidobacteriota</taxon>
        <taxon>Holophagae</taxon>
        <taxon>Holophagales</taxon>
        <taxon>Holophagaceae</taxon>
        <taxon>Mesoterricola</taxon>
    </lineage>
</organism>
<keyword evidence="5 7" id="KW-0411">Iron-sulfur</keyword>
<dbReference type="InterPro" id="IPR036249">
    <property type="entry name" value="Thioredoxin-like_sf"/>
</dbReference>
<feature type="binding site" evidence="7">
    <location>
        <position position="106"/>
    </location>
    <ligand>
        <name>[2Fe-2S] cluster</name>
        <dbReference type="ChEBI" id="CHEBI:190135"/>
    </ligand>
</feature>
<feature type="binding site" evidence="7">
    <location>
        <position position="152"/>
    </location>
    <ligand>
        <name>[2Fe-2S] cluster</name>
        <dbReference type="ChEBI" id="CHEBI:190135"/>
    </ligand>
</feature>
<sequence>MNHPLPPETSDVPLAPGERLPRTQREKLSPEAIAKIQSIAAQFPDRMAGTLPALYIAQKEFGFLSLGAMKEVAAALGVPEGHVFGVATFYTMFRKKPVGRYHFEVCTNLCCALNGAADLLAKVIEKTGARPGEGPSPDGLWSVDEVECLASCGSGPCIQINHGVFDEFVDEAKLEALMDACRRGETAAWGE</sequence>
<dbReference type="FunFam" id="1.10.10.1590:FF:000001">
    <property type="entry name" value="NADH-quinone oxidoreductase subunit E"/>
    <property type="match status" value="1"/>
</dbReference>
<comment type="cofactor">
    <cofactor evidence="7">
        <name>[2Fe-2S] cluster</name>
        <dbReference type="ChEBI" id="CHEBI:190135"/>
    </cofactor>
    <text evidence="7">Binds 1 [2Fe-2S] cluster.</text>
</comment>
<keyword evidence="2 7" id="KW-0001">2Fe-2S</keyword>
<name>A0AA48KA04_9BACT</name>
<keyword evidence="3 7" id="KW-0479">Metal-binding</keyword>
<dbReference type="CDD" id="cd03064">
    <property type="entry name" value="TRX_Fd_NuoE"/>
    <property type="match status" value="1"/>
</dbReference>
<dbReference type="GO" id="GO:0051537">
    <property type="term" value="F:2 iron, 2 sulfur cluster binding"/>
    <property type="evidence" value="ECO:0007669"/>
    <property type="project" value="UniProtKB-KW"/>
</dbReference>
<evidence type="ECO:0000313" key="10">
    <source>
        <dbReference type="Proteomes" id="UP001238179"/>
    </source>
</evidence>
<dbReference type="InterPro" id="IPR002023">
    <property type="entry name" value="NuoE-like"/>
</dbReference>
<dbReference type="AlphaFoldDB" id="A0AA48KA04"/>
<dbReference type="EMBL" id="AP027080">
    <property type="protein sequence ID" value="BDU71033.1"/>
    <property type="molecule type" value="Genomic_DNA"/>
</dbReference>
<feature type="binding site" evidence="7">
    <location>
        <position position="148"/>
    </location>
    <ligand>
        <name>[2Fe-2S] cluster</name>
        <dbReference type="ChEBI" id="CHEBI:190135"/>
    </ligand>
</feature>
<dbReference type="PANTHER" id="PTHR10371:SF3">
    <property type="entry name" value="NADH DEHYDROGENASE [UBIQUINONE] FLAVOPROTEIN 2, MITOCHONDRIAL"/>
    <property type="match status" value="1"/>
</dbReference>
<feature type="region of interest" description="Disordered" evidence="8">
    <location>
        <begin position="1"/>
        <end position="27"/>
    </location>
</feature>
<keyword evidence="10" id="KW-1185">Reference proteome</keyword>
<dbReference type="Pfam" id="PF01257">
    <property type="entry name" value="2Fe-2S_thioredx"/>
    <property type="match status" value="1"/>
</dbReference>
<dbReference type="InterPro" id="IPR041921">
    <property type="entry name" value="NuoE_N"/>
</dbReference>
<evidence type="ECO:0000256" key="5">
    <source>
        <dbReference type="ARBA" id="ARBA00023014"/>
    </source>
</evidence>
<dbReference type="GO" id="GO:0046872">
    <property type="term" value="F:metal ion binding"/>
    <property type="evidence" value="ECO:0007669"/>
    <property type="project" value="UniProtKB-KW"/>
</dbReference>
<keyword evidence="4 7" id="KW-0408">Iron</keyword>